<proteinExistence type="predicted"/>
<name>A0ABQ6ITU5_9MICO</name>
<reference evidence="3" key="1">
    <citation type="journal article" date="2019" name="Int. J. Syst. Evol. Microbiol.">
        <title>The Global Catalogue of Microorganisms (GCM) 10K type strain sequencing project: providing services to taxonomists for standard genome sequencing and annotation.</title>
        <authorList>
            <consortium name="The Broad Institute Genomics Platform"/>
            <consortium name="The Broad Institute Genome Sequencing Center for Infectious Disease"/>
            <person name="Wu L."/>
            <person name="Ma J."/>
        </authorList>
    </citation>
    <scope>NUCLEOTIDE SEQUENCE [LARGE SCALE GENOMIC DNA]</scope>
    <source>
        <strain evidence="3">NBRC 113072</strain>
    </source>
</reference>
<gene>
    <name evidence="2" type="ORF">GCM10025883_21920</name>
</gene>
<accession>A0ABQ6ITU5</accession>
<evidence type="ECO:0000256" key="1">
    <source>
        <dbReference type="SAM" id="MobiDB-lite"/>
    </source>
</evidence>
<organism evidence="2 3">
    <name type="scientific">Mobilicoccus caccae</name>
    <dbReference type="NCBI Taxonomy" id="1859295"/>
    <lineage>
        <taxon>Bacteria</taxon>
        <taxon>Bacillati</taxon>
        <taxon>Actinomycetota</taxon>
        <taxon>Actinomycetes</taxon>
        <taxon>Micrococcales</taxon>
        <taxon>Dermatophilaceae</taxon>
        <taxon>Mobilicoccus</taxon>
    </lineage>
</organism>
<sequence length="300" mass="32239">MASLSADHSSDPRPASASTTTATANAPVGTPTREDEELYRSIVFLNAVVPVLRPIIEATPSLRRAFVGRHGVVQISARAADGTSVDGRPPRVATHLVVDDGEVSLALGPHRTPNVELEFGSRARLNAFFLGKASLPRIRGGAANPGLLVATIRSLLTMSSLLGATEPPEDEQRQALLTKAMFHLLTTGISQLNKAGHPRLRTWSTRQPDRVYQLSVAGDPELAAYVRVKGGRTKAVRGAYTYARPFFRMQFDSPRSALGILLETDDMIESTVTGRIEMLGAPEYGAELGELMLLVGGYAK</sequence>
<feature type="region of interest" description="Disordered" evidence="1">
    <location>
        <begin position="1"/>
        <end position="32"/>
    </location>
</feature>
<evidence type="ECO:0000313" key="3">
    <source>
        <dbReference type="Proteomes" id="UP001157126"/>
    </source>
</evidence>
<feature type="compositionally biased region" description="Low complexity" evidence="1">
    <location>
        <begin position="15"/>
        <end position="24"/>
    </location>
</feature>
<dbReference type="RefSeq" id="WP_284303895.1">
    <property type="nucleotide sequence ID" value="NZ_BSUO01000001.1"/>
</dbReference>
<evidence type="ECO:0000313" key="2">
    <source>
        <dbReference type="EMBL" id="GMA40147.1"/>
    </source>
</evidence>
<dbReference type="EMBL" id="BSUO01000001">
    <property type="protein sequence ID" value="GMA40147.1"/>
    <property type="molecule type" value="Genomic_DNA"/>
</dbReference>
<evidence type="ECO:0008006" key="4">
    <source>
        <dbReference type="Google" id="ProtNLM"/>
    </source>
</evidence>
<protein>
    <recommendedName>
        <fullName evidence="4">SCP-2 sterol transfer family protein</fullName>
    </recommendedName>
</protein>
<comment type="caution">
    <text evidence="2">The sequence shown here is derived from an EMBL/GenBank/DDBJ whole genome shotgun (WGS) entry which is preliminary data.</text>
</comment>
<keyword evidence="3" id="KW-1185">Reference proteome</keyword>
<dbReference type="Proteomes" id="UP001157126">
    <property type="component" value="Unassembled WGS sequence"/>
</dbReference>